<reference evidence="2" key="1">
    <citation type="journal article" date="2020" name="Nature">
        <title>Giant virus diversity and host interactions through global metagenomics.</title>
        <authorList>
            <person name="Schulz F."/>
            <person name="Roux S."/>
            <person name="Paez-Espino D."/>
            <person name="Jungbluth S."/>
            <person name="Walsh D.A."/>
            <person name="Denef V.J."/>
            <person name="McMahon K.D."/>
            <person name="Konstantinidis K.T."/>
            <person name="Eloe-Fadrosh E.A."/>
            <person name="Kyrpides N.C."/>
            <person name="Woyke T."/>
        </authorList>
    </citation>
    <scope>NUCLEOTIDE SEQUENCE</scope>
    <source>
        <strain evidence="2">GVMAG-S-1101164-72</strain>
    </source>
</reference>
<accession>A0A6C0AP27</accession>
<dbReference type="EMBL" id="MN740758">
    <property type="protein sequence ID" value="QHS81554.1"/>
    <property type="molecule type" value="Genomic_DNA"/>
</dbReference>
<protein>
    <submittedName>
        <fullName evidence="2">Uncharacterized protein</fullName>
    </submittedName>
</protein>
<evidence type="ECO:0000313" key="2">
    <source>
        <dbReference type="EMBL" id="QHS81554.1"/>
    </source>
</evidence>
<organism evidence="2">
    <name type="scientific">viral metagenome</name>
    <dbReference type="NCBI Taxonomy" id="1070528"/>
    <lineage>
        <taxon>unclassified sequences</taxon>
        <taxon>metagenomes</taxon>
        <taxon>organismal metagenomes</taxon>
    </lineage>
</organism>
<feature type="region of interest" description="Disordered" evidence="1">
    <location>
        <begin position="247"/>
        <end position="275"/>
    </location>
</feature>
<feature type="region of interest" description="Disordered" evidence="1">
    <location>
        <begin position="191"/>
        <end position="210"/>
    </location>
</feature>
<name>A0A6C0AP27_9ZZZZ</name>
<evidence type="ECO:0000256" key="1">
    <source>
        <dbReference type="SAM" id="MobiDB-lite"/>
    </source>
</evidence>
<dbReference type="AlphaFoldDB" id="A0A6C0AP27"/>
<proteinExistence type="predicted"/>
<sequence length="275" mass="31527">MNTLTLTALSVYNTVTDICSKGSEGFMRFLHNLSCYLSGTSNQWYFMLHNIGPVPASHYSNTTYSLPSTVEWIFDSYELTCTLHPTIQRLYDSQYGSLPFLSANITVHDRTFSLDEFLQNFKIEFTPDNIPEPLHILRFWSITRSLWFTMSENPILNVIDNEGNEHSFSIFSNNDLDLWNSFFVVEEEQQQEEEVLEEEPPTTEQLDEQDLAEVVPEQPVPEPVVEVILEQPVPEVVSEQPVPVLEQPIAELPSPEESDQPPSLISRLELIEPTE</sequence>